<comment type="caution">
    <text evidence="2">The sequence shown here is derived from an EMBL/GenBank/DDBJ whole genome shotgun (WGS) entry which is preliminary data.</text>
</comment>
<protein>
    <submittedName>
        <fullName evidence="2">Helix-turn-helix transcriptional regulator</fullName>
    </submittedName>
</protein>
<dbReference type="CDD" id="cd00093">
    <property type="entry name" value="HTH_XRE"/>
    <property type="match status" value="1"/>
</dbReference>
<gene>
    <name evidence="2" type="ORF">RJJ37_13060</name>
</gene>
<reference evidence="3" key="1">
    <citation type="submission" date="2023-07" db="EMBL/GenBank/DDBJ databases">
        <title>Genomic characterization of faba bean (Vicia faba) microsymbionts in Mexican soils.</title>
        <authorList>
            <person name="Rivera Orduna F.N."/>
            <person name="Guevara-Luna J."/>
            <person name="Yan J."/>
            <person name="Arroyo-Herrera I."/>
            <person name="Li Y."/>
            <person name="Vasquez-Murrieta M.S."/>
            <person name="Wang E.T."/>
        </authorList>
    </citation>
    <scope>NUCLEOTIDE SEQUENCE [LARGE SCALE GENOMIC DNA]</scope>
    <source>
        <strain evidence="3">CH6</strain>
    </source>
</reference>
<dbReference type="InterPro" id="IPR001387">
    <property type="entry name" value="Cro/C1-type_HTH"/>
</dbReference>
<dbReference type="Gene3D" id="1.10.260.40">
    <property type="entry name" value="lambda repressor-like DNA-binding domains"/>
    <property type="match status" value="1"/>
</dbReference>
<dbReference type="Proteomes" id="UP001269402">
    <property type="component" value="Unassembled WGS sequence"/>
</dbReference>
<sequence length="86" mass="8677">MDHPTITGRQLAAARTLAQMSQADVAEAANVSVPTLKRMEGASGAVPGMTNNVAAVVRALEAAGIAFIDGEYAGTGGPGVRLRDPS</sequence>
<dbReference type="AlphaFoldDB" id="A0AAW8P583"/>
<organism evidence="2 3">
    <name type="scientific">Rhizobium redzepovicii</name>
    <dbReference type="NCBI Taxonomy" id="2867518"/>
    <lineage>
        <taxon>Bacteria</taxon>
        <taxon>Pseudomonadati</taxon>
        <taxon>Pseudomonadota</taxon>
        <taxon>Alphaproteobacteria</taxon>
        <taxon>Hyphomicrobiales</taxon>
        <taxon>Rhizobiaceae</taxon>
        <taxon>Rhizobium/Agrobacterium group</taxon>
        <taxon>Rhizobium</taxon>
    </lineage>
</organism>
<dbReference type="InterPro" id="IPR010982">
    <property type="entry name" value="Lambda_DNA-bd_dom_sf"/>
</dbReference>
<evidence type="ECO:0000313" key="2">
    <source>
        <dbReference type="EMBL" id="MDR9760558.1"/>
    </source>
</evidence>
<dbReference type="Pfam" id="PF13560">
    <property type="entry name" value="HTH_31"/>
    <property type="match status" value="1"/>
</dbReference>
<evidence type="ECO:0000259" key="1">
    <source>
        <dbReference type="PROSITE" id="PS50943"/>
    </source>
</evidence>
<accession>A0AAW8P583</accession>
<dbReference type="SUPFAM" id="SSF47413">
    <property type="entry name" value="lambda repressor-like DNA-binding domains"/>
    <property type="match status" value="1"/>
</dbReference>
<proteinExistence type="predicted"/>
<dbReference type="GO" id="GO:0003677">
    <property type="term" value="F:DNA binding"/>
    <property type="evidence" value="ECO:0007669"/>
    <property type="project" value="InterPro"/>
</dbReference>
<name>A0AAW8P583_9HYPH</name>
<evidence type="ECO:0000313" key="3">
    <source>
        <dbReference type="Proteomes" id="UP001269402"/>
    </source>
</evidence>
<dbReference type="PROSITE" id="PS50943">
    <property type="entry name" value="HTH_CROC1"/>
    <property type="match status" value="1"/>
</dbReference>
<dbReference type="EMBL" id="JAVLSH010000004">
    <property type="protein sequence ID" value="MDR9760558.1"/>
    <property type="molecule type" value="Genomic_DNA"/>
</dbReference>
<feature type="domain" description="HTH cro/C1-type" evidence="1">
    <location>
        <begin position="11"/>
        <end position="40"/>
    </location>
</feature>
<dbReference type="RefSeq" id="WP_310807583.1">
    <property type="nucleotide sequence ID" value="NZ_JAVLSH010000004.1"/>
</dbReference>
<keyword evidence="3" id="KW-1185">Reference proteome</keyword>